<protein>
    <recommendedName>
        <fullName evidence="5">Fibronectin type-III domain-containing protein</fullName>
    </recommendedName>
</protein>
<feature type="region of interest" description="Disordered" evidence="3">
    <location>
        <begin position="1"/>
        <end position="24"/>
    </location>
</feature>
<keyword evidence="4" id="KW-0812">Transmembrane</keyword>
<evidence type="ECO:0000256" key="4">
    <source>
        <dbReference type="SAM" id="Phobius"/>
    </source>
</evidence>
<dbReference type="Ensembl" id="ENSSOCT00000015610.1">
    <property type="protein sequence ID" value="ENSSOCP00000015222.1"/>
    <property type="gene ID" value="ENSSOCG00000011438.1"/>
</dbReference>
<dbReference type="Gene3D" id="2.60.40.10">
    <property type="entry name" value="Immunoglobulins"/>
    <property type="match status" value="1"/>
</dbReference>
<feature type="transmembrane region" description="Helical" evidence="4">
    <location>
        <begin position="455"/>
        <end position="477"/>
    </location>
</feature>
<dbReference type="SUPFAM" id="SSF49265">
    <property type="entry name" value="Fibronectin type III"/>
    <property type="match status" value="1"/>
</dbReference>
<dbReference type="SMART" id="SM00060">
    <property type="entry name" value="FN3"/>
    <property type="match status" value="1"/>
</dbReference>
<reference evidence="6" key="2">
    <citation type="submission" date="2025-09" db="UniProtKB">
        <authorList>
            <consortium name="Ensembl"/>
        </authorList>
    </citation>
    <scope>IDENTIFICATION</scope>
</reference>
<dbReference type="PANTHER" id="PTHR24051:SF6">
    <property type="entry name" value="FIBRONECTIN TYPE-III DOMAIN-CONTAINING PROTEIN-RELATED"/>
    <property type="match status" value="1"/>
</dbReference>
<organism evidence="6 7">
    <name type="scientific">Strix occidentalis caurina</name>
    <name type="common">northern spotted owl</name>
    <dbReference type="NCBI Taxonomy" id="311401"/>
    <lineage>
        <taxon>Eukaryota</taxon>
        <taxon>Metazoa</taxon>
        <taxon>Chordata</taxon>
        <taxon>Craniata</taxon>
        <taxon>Vertebrata</taxon>
        <taxon>Euteleostomi</taxon>
        <taxon>Archelosauria</taxon>
        <taxon>Archosauria</taxon>
        <taxon>Dinosauria</taxon>
        <taxon>Saurischia</taxon>
        <taxon>Theropoda</taxon>
        <taxon>Coelurosauria</taxon>
        <taxon>Aves</taxon>
        <taxon>Neognathae</taxon>
        <taxon>Neoaves</taxon>
        <taxon>Telluraves</taxon>
        <taxon>Strigiformes</taxon>
        <taxon>Strigidae</taxon>
        <taxon>Strix</taxon>
    </lineage>
</organism>
<name>A0A8D0FG44_STROC</name>
<keyword evidence="4" id="KW-1133">Transmembrane helix</keyword>
<evidence type="ECO:0000313" key="6">
    <source>
        <dbReference type="Ensembl" id="ENSSOCP00000015222.1"/>
    </source>
</evidence>
<evidence type="ECO:0000256" key="1">
    <source>
        <dbReference type="ARBA" id="ARBA00022737"/>
    </source>
</evidence>
<sequence>MPKALARRKNPAGTRPGELQEERGTILHQNQMLEWRSDHQPRRDQRIQLAPDQENYKKNEEVMLSCPEGFQPSFTKIKCWSGGQTISDGKPVNRDNWLGGNIRGGWIHIQPSVKCIEDFQVVPETLEISSTSIKLNWTCRLPDTCQRMWATCHLAGPSSPPCEAEEVKGEEMLHGQEGTFTCPPLQPFTVYNVTVFLPPSTILYTRLLRTNETMPDKPKKLWLDPNTGSLRWKALPSCKGEIIGYQLNITARSAQDGGFLEMERLRLSGSVTEHPLPELSPGSSYVVMMQGLTAAGAGPASLWEFQTNSSGTPQPLDISCRSVRDISPSQGTAVLLLHPISRPPEVAREHQLIVAATHNGTVVEGACLGDPQPFNASHQLGAYVAAVINLTTPTDFVLGEGTRGQGFHNAALQPGWDYTALLRLVRRSQQVPTMGVWSVLVAGQESRPLLAGMPMVMAVALIVALLALGVLLLFMLFRSVCIPSFLLSVRHPAPCIDRECPSGP</sequence>
<dbReference type="InterPro" id="IPR051622">
    <property type="entry name" value="R-tyr_protein_phosphatases"/>
</dbReference>
<evidence type="ECO:0000313" key="7">
    <source>
        <dbReference type="Proteomes" id="UP000694551"/>
    </source>
</evidence>
<keyword evidence="1" id="KW-0677">Repeat</keyword>
<dbReference type="Pfam" id="PF00041">
    <property type="entry name" value="fn3"/>
    <property type="match status" value="1"/>
</dbReference>
<reference evidence="6" key="1">
    <citation type="submission" date="2025-08" db="UniProtKB">
        <authorList>
            <consortium name="Ensembl"/>
        </authorList>
    </citation>
    <scope>IDENTIFICATION</scope>
</reference>
<proteinExistence type="predicted"/>
<evidence type="ECO:0000256" key="3">
    <source>
        <dbReference type="SAM" id="MobiDB-lite"/>
    </source>
</evidence>
<keyword evidence="4" id="KW-0472">Membrane</keyword>
<dbReference type="CDD" id="cd00063">
    <property type="entry name" value="FN3"/>
    <property type="match status" value="1"/>
</dbReference>
<dbReference type="InterPro" id="IPR013783">
    <property type="entry name" value="Ig-like_fold"/>
</dbReference>
<accession>A0A8D0FG44</accession>
<keyword evidence="2" id="KW-1015">Disulfide bond</keyword>
<evidence type="ECO:0000256" key="2">
    <source>
        <dbReference type="ARBA" id="ARBA00023157"/>
    </source>
</evidence>
<dbReference type="PANTHER" id="PTHR24051">
    <property type="entry name" value="SUSHI DOMAIN-CONTAINING PROTEIN 1"/>
    <property type="match status" value="1"/>
</dbReference>
<keyword evidence="7" id="KW-1185">Reference proteome</keyword>
<dbReference type="PROSITE" id="PS50853">
    <property type="entry name" value="FN3"/>
    <property type="match status" value="1"/>
</dbReference>
<dbReference type="InterPro" id="IPR003961">
    <property type="entry name" value="FN3_dom"/>
</dbReference>
<evidence type="ECO:0000259" key="5">
    <source>
        <dbReference type="PROSITE" id="PS50853"/>
    </source>
</evidence>
<dbReference type="Proteomes" id="UP000694551">
    <property type="component" value="Unplaced"/>
</dbReference>
<dbReference type="InterPro" id="IPR036116">
    <property type="entry name" value="FN3_sf"/>
</dbReference>
<dbReference type="AlphaFoldDB" id="A0A8D0FG44"/>
<feature type="compositionally biased region" description="Basic residues" evidence="3">
    <location>
        <begin position="1"/>
        <end position="10"/>
    </location>
</feature>
<feature type="domain" description="Fibronectin type-III" evidence="5">
    <location>
        <begin position="214"/>
        <end position="315"/>
    </location>
</feature>